<accession>A0A2S5KPF3</accession>
<dbReference type="InterPro" id="IPR036388">
    <property type="entry name" value="WH-like_DNA-bd_sf"/>
</dbReference>
<protein>
    <submittedName>
        <fullName evidence="6">LysR family transcriptional regulator</fullName>
    </submittedName>
</protein>
<sequence>MDKLLALKMFLATVEAGGFSAAARRLDLATSSVTRMVSALEQDLGTVLLNRSTRQVTVTEAGEVYYQQARRILDELADADEQVRDSGSEPSGPLRVSLPTTLGRDVIAPHLGEFIRRYPRLELDITVSDSISDLLGDSIDLAIRLGAPAPMDGVVSRTISGYQRWVVASPAYLAAHGEPRQPTDLLDHRCLRFNYVNANSRDLRQVWTFRRQQEEQRIAVNGSYRSNNAEILRAAVLADAGIVLISDWLVSADVAAGRLQRLFADYEVNPNNARSQVSALYLPNQRGSLRINAFIDFFITALQRLRQQVEPYQTAELYQSADPYQTAEK</sequence>
<keyword evidence="3" id="KW-0238">DNA-binding</keyword>
<evidence type="ECO:0000256" key="3">
    <source>
        <dbReference type="ARBA" id="ARBA00023125"/>
    </source>
</evidence>
<dbReference type="Gene3D" id="3.40.190.290">
    <property type="match status" value="1"/>
</dbReference>
<dbReference type="PROSITE" id="PS50931">
    <property type="entry name" value="HTH_LYSR"/>
    <property type="match status" value="1"/>
</dbReference>
<comment type="similarity">
    <text evidence="1">Belongs to the LysR transcriptional regulatory family.</text>
</comment>
<comment type="caution">
    <text evidence="6">The sequence shown here is derived from an EMBL/GenBank/DDBJ whole genome shotgun (WGS) entry which is preliminary data.</text>
</comment>
<evidence type="ECO:0000313" key="7">
    <source>
        <dbReference type="Proteomes" id="UP000238196"/>
    </source>
</evidence>
<dbReference type="GO" id="GO:0006351">
    <property type="term" value="P:DNA-templated transcription"/>
    <property type="evidence" value="ECO:0007669"/>
    <property type="project" value="TreeGrafter"/>
</dbReference>
<reference evidence="6 7" key="1">
    <citation type="submission" date="2018-02" db="EMBL/GenBank/DDBJ databases">
        <title>novel marine gammaproteobacteria from coastal saline agro ecosystem.</title>
        <authorList>
            <person name="Krishnan R."/>
            <person name="Ramesh Kumar N."/>
        </authorList>
    </citation>
    <scope>NUCLEOTIDE SEQUENCE [LARGE SCALE GENOMIC DNA]</scope>
    <source>
        <strain evidence="6 7">228</strain>
    </source>
</reference>
<dbReference type="CDD" id="cd08422">
    <property type="entry name" value="PBP2_CrgA_like"/>
    <property type="match status" value="1"/>
</dbReference>
<dbReference type="EMBL" id="PRLP01000043">
    <property type="protein sequence ID" value="PPC76727.1"/>
    <property type="molecule type" value="Genomic_DNA"/>
</dbReference>
<evidence type="ECO:0000256" key="2">
    <source>
        <dbReference type="ARBA" id="ARBA00023015"/>
    </source>
</evidence>
<dbReference type="Proteomes" id="UP000238196">
    <property type="component" value="Unassembled WGS sequence"/>
</dbReference>
<evidence type="ECO:0000256" key="4">
    <source>
        <dbReference type="ARBA" id="ARBA00023163"/>
    </source>
</evidence>
<name>A0A2S5KPF3_9PROT</name>
<organism evidence="6 7">
    <name type="scientific">Proteobacteria bacterium 228</name>
    <dbReference type="NCBI Taxonomy" id="2083153"/>
    <lineage>
        <taxon>Bacteria</taxon>
        <taxon>Pseudomonadati</taxon>
        <taxon>Pseudomonadota</taxon>
    </lineage>
</organism>
<dbReference type="GO" id="GO:0003700">
    <property type="term" value="F:DNA-binding transcription factor activity"/>
    <property type="evidence" value="ECO:0007669"/>
    <property type="project" value="InterPro"/>
</dbReference>
<dbReference type="Pfam" id="PF03466">
    <property type="entry name" value="LysR_substrate"/>
    <property type="match status" value="1"/>
</dbReference>
<dbReference type="InterPro" id="IPR058163">
    <property type="entry name" value="LysR-type_TF_proteobact-type"/>
</dbReference>
<keyword evidence="4" id="KW-0804">Transcription</keyword>
<dbReference type="SUPFAM" id="SSF46785">
    <property type="entry name" value="Winged helix' DNA-binding domain"/>
    <property type="match status" value="1"/>
</dbReference>
<evidence type="ECO:0000313" key="6">
    <source>
        <dbReference type="EMBL" id="PPC76727.1"/>
    </source>
</evidence>
<dbReference type="PANTHER" id="PTHR30537">
    <property type="entry name" value="HTH-TYPE TRANSCRIPTIONAL REGULATOR"/>
    <property type="match status" value="1"/>
</dbReference>
<dbReference type="Pfam" id="PF00126">
    <property type="entry name" value="HTH_1"/>
    <property type="match status" value="1"/>
</dbReference>
<dbReference type="PANTHER" id="PTHR30537:SF5">
    <property type="entry name" value="HTH-TYPE TRANSCRIPTIONAL ACTIVATOR TTDR-RELATED"/>
    <property type="match status" value="1"/>
</dbReference>
<dbReference type="FunFam" id="1.10.10.10:FF:000001">
    <property type="entry name" value="LysR family transcriptional regulator"/>
    <property type="match status" value="1"/>
</dbReference>
<dbReference type="InterPro" id="IPR005119">
    <property type="entry name" value="LysR_subst-bd"/>
</dbReference>
<dbReference type="GO" id="GO:0043565">
    <property type="term" value="F:sequence-specific DNA binding"/>
    <property type="evidence" value="ECO:0007669"/>
    <property type="project" value="TreeGrafter"/>
</dbReference>
<dbReference type="InterPro" id="IPR000847">
    <property type="entry name" value="LysR_HTH_N"/>
</dbReference>
<gene>
    <name evidence="6" type="ORF">C4K68_14085</name>
</gene>
<dbReference type="OrthoDB" id="5291518at2"/>
<keyword evidence="2" id="KW-0805">Transcription regulation</keyword>
<dbReference type="Gene3D" id="1.10.10.10">
    <property type="entry name" value="Winged helix-like DNA-binding domain superfamily/Winged helix DNA-binding domain"/>
    <property type="match status" value="1"/>
</dbReference>
<dbReference type="InterPro" id="IPR036390">
    <property type="entry name" value="WH_DNA-bd_sf"/>
</dbReference>
<dbReference type="AlphaFoldDB" id="A0A2S5KPF3"/>
<proteinExistence type="inferred from homology"/>
<evidence type="ECO:0000256" key="1">
    <source>
        <dbReference type="ARBA" id="ARBA00009437"/>
    </source>
</evidence>
<evidence type="ECO:0000259" key="5">
    <source>
        <dbReference type="PROSITE" id="PS50931"/>
    </source>
</evidence>
<dbReference type="SUPFAM" id="SSF53850">
    <property type="entry name" value="Periplasmic binding protein-like II"/>
    <property type="match status" value="1"/>
</dbReference>
<feature type="domain" description="HTH lysR-type" evidence="5">
    <location>
        <begin position="1"/>
        <end position="59"/>
    </location>
</feature>